<feature type="region of interest" description="Disordered" evidence="1">
    <location>
        <begin position="81"/>
        <end position="167"/>
    </location>
</feature>
<reference evidence="2 3" key="1">
    <citation type="submission" date="2020-10" db="EMBL/GenBank/DDBJ databases">
        <title>Sequencing the genomes of 1000 actinobacteria strains.</title>
        <authorList>
            <person name="Klenk H.-P."/>
        </authorList>
    </citation>
    <scope>NUCLEOTIDE SEQUENCE [LARGE SCALE GENOMIC DNA]</scope>
    <source>
        <strain evidence="2 3">DSM 46744</strain>
    </source>
</reference>
<keyword evidence="3" id="KW-1185">Reference proteome</keyword>
<feature type="region of interest" description="Disordered" evidence="1">
    <location>
        <begin position="1"/>
        <end position="22"/>
    </location>
</feature>
<dbReference type="Proteomes" id="UP000627838">
    <property type="component" value="Unassembled WGS sequence"/>
</dbReference>
<organism evidence="2 3">
    <name type="scientific">Actinomadura algeriensis</name>
    <dbReference type="NCBI Taxonomy" id="1679523"/>
    <lineage>
        <taxon>Bacteria</taxon>
        <taxon>Bacillati</taxon>
        <taxon>Actinomycetota</taxon>
        <taxon>Actinomycetes</taxon>
        <taxon>Streptosporangiales</taxon>
        <taxon>Thermomonosporaceae</taxon>
        <taxon>Actinomadura</taxon>
    </lineage>
</organism>
<evidence type="ECO:0000313" key="2">
    <source>
        <dbReference type="EMBL" id="MBE1535197.1"/>
    </source>
</evidence>
<gene>
    <name evidence="2" type="ORF">H4W34_005030</name>
</gene>
<evidence type="ECO:0000256" key="1">
    <source>
        <dbReference type="SAM" id="MobiDB-lite"/>
    </source>
</evidence>
<evidence type="ECO:0000313" key="3">
    <source>
        <dbReference type="Proteomes" id="UP000627838"/>
    </source>
</evidence>
<feature type="compositionally biased region" description="Low complexity" evidence="1">
    <location>
        <begin position="124"/>
        <end position="139"/>
    </location>
</feature>
<name>A0ABR9JXA9_9ACTN</name>
<comment type="caution">
    <text evidence="2">The sequence shown here is derived from an EMBL/GenBank/DDBJ whole genome shotgun (WGS) entry which is preliminary data.</text>
</comment>
<sequence>MTAQMRTGPAARDPNFRGIDPPALDRLIGQMQEAQSAIRGWLNAHRPPAGVSAAGYRQADEVAQWVGNQLGMLSRRYTYAMTHPDGGSMQSPPAPSPTPETGRAPVEAAGGAPAPVAPPRRDPVGAAPRAPDPGRSGAPSAGGGLSSRGAGDIGSHPDRRTAEKAAEADARALRAAFEDDGAVPAAVWTRLRADADDPDYTARLYERLGPAGAARLLAGAEGDEARLGVIRASLGMASNEVRMDVAWLRAFLAEAERAGVRPVAVQVLAGADWSARTREAAGKLDLTTAPAS</sequence>
<dbReference type="RefSeq" id="WP_192761448.1">
    <property type="nucleotide sequence ID" value="NZ_JADBDZ010000001.1"/>
</dbReference>
<proteinExistence type="predicted"/>
<feature type="compositionally biased region" description="Low complexity" evidence="1">
    <location>
        <begin position="102"/>
        <end position="114"/>
    </location>
</feature>
<feature type="compositionally biased region" description="Basic and acidic residues" evidence="1">
    <location>
        <begin position="155"/>
        <end position="167"/>
    </location>
</feature>
<protein>
    <submittedName>
        <fullName evidence="2">Uncharacterized protein</fullName>
    </submittedName>
</protein>
<dbReference type="EMBL" id="JADBDZ010000001">
    <property type="protein sequence ID" value="MBE1535197.1"/>
    <property type="molecule type" value="Genomic_DNA"/>
</dbReference>
<accession>A0ABR9JXA9</accession>